<reference evidence="1 2" key="1">
    <citation type="submission" date="2018-09" db="EMBL/GenBank/DDBJ databases">
        <title>Molecular characterization of bacteriophage BH1 orginated from probiotic Lactobacillus rhamnosus Pen.</title>
        <authorList>
            <person name="Jarocki P."/>
            <person name="Podlesny M."/>
            <person name="Komon-Janczara E."/>
            <person name="Kholiavskyi O."/>
            <person name="Targonski Z."/>
        </authorList>
    </citation>
    <scope>NUCLEOTIDE SEQUENCE [LARGE SCALE GENOMIC DNA]</scope>
</reference>
<proteinExistence type="predicted"/>
<gene>
    <name evidence="1" type="ORF">BVL67_00030</name>
</gene>
<keyword evidence="2" id="KW-1185">Reference proteome</keyword>
<protein>
    <submittedName>
        <fullName evidence="1">Uncharacterized protein</fullName>
    </submittedName>
</protein>
<accession>A0A3G3LKK3</accession>
<organism evidence="1 2">
    <name type="scientific">Lactobacillus phage BH1</name>
    <dbReference type="NCBI Taxonomy" id="1932007"/>
    <lineage>
        <taxon>Viruses</taxon>
        <taxon>Duplodnaviria</taxon>
        <taxon>Heunggongvirae</taxon>
        <taxon>Uroviricota</taxon>
        <taxon>Caudoviricetes</taxon>
        <taxon>Behunavirus</taxon>
        <taxon>Behunavirus BH1</taxon>
    </lineage>
</organism>
<dbReference type="Proteomes" id="UP000274453">
    <property type="component" value="Segment"/>
</dbReference>
<dbReference type="EMBL" id="MH983004">
    <property type="protein sequence ID" value="AYQ93245.1"/>
    <property type="molecule type" value="Genomic_DNA"/>
</dbReference>
<evidence type="ECO:0000313" key="1">
    <source>
        <dbReference type="EMBL" id="AYQ93245.1"/>
    </source>
</evidence>
<sequence>MNNRNTKKQAPYEQEMLARIALSLIASMSELSLDQEEAALKTALSLIGR</sequence>
<name>A0A3G3LKK3_9CAUD</name>
<evidence type="ECO:0000313" key="2">
    <source>
        <dbReference type="Proteomes" id="UP000274453"/>
    </source>
</evidence>